<dbReference type="InterPro" id="IPR013425">
    <property type="entry name" value="Autotrns_rpt"/>
</dbReference>
<dbReference type="Gene3D" id="2.160.20.20">
    <property type="match status" value="2"/>
</dbReference>
<protein>
    <recommendedName>
        <fullName evidence="3">Autotransporter domain-containing protein</fullName>
    </recommendedName>
</protein>
<dbReference type="SUPFAM" id="SSF103515">
    <property type="entry name" value="Autotransporter"/>
    <property type="match status" value="1"/>
</dbReference>
<organism evidence="4 5">
    <name type="scientific">Bradyrhizobium iriomotense</name>
    <dbReference type="NCBI Taxonomy" id="441950"/>
    <lineage>
        <taxon>Bacteria</taxon>
        <taxon>Pseudomonadati</taxon>
        <taxon>Pseudomonadota</taxon>
        <taxon>Alphaproteobacteria</taxon>
        <taxon>Hyphomicrobiales</taxon>
        <taxon>Nitrobacteraceae</taxon>
        <taxon>Bradyrhizobium</taxon>
    </lineage>
</organism>
<evidence type="ECO:0000256" key="1">
    <source>
        <dbReference type="ARBA" id="ARBA00022729"/>
    </source>
</evidence>
<evidence type="ECO:0000259" key="3">
    <source>
        <dbReference type="PROSITE" id="PS51208"/>
    </source>
</evidence>
<dbReference type="Pfam" id="PF12951">
    <property type="entry name" value="PATR"/>
    <property type="match status" value="4"/>
</dbReference>
<feature type="chain" id="PRO_5045633188" description="Autotransporter domain-containing protein" evidence="2">
    <location>
        <begin position="43"/>
        <end position="1405"/>
    </location>
</feature>
<feature type="signal peptide" evidence="2">
    <location>
        <begin position="1"/>
        <end position="42"/>
    </location>
</feature>
<accession>A0ABQ6AV85</accession>
<dbReference type="SMART" id="SM00869">
    <property type="entry name" value="Autotransporter"/>
    <property type="match status" value="1"/>
</dbReference>
<dbReference type="PROSITE" id="PS51208">
    <property type="entry name" value="AUTOTRANSPORTER"/>
    <property type="match status" value="1"/>
</dbReference>
<dbReference type="NCBIfam" id="TIGR02601">
    <property type="entry name" value="autotrns_rpt"/>
    <property type="match status" value="3"/>
</dbReference>
<keyword evidence="1 2" id="KW-0732">Signal</keyword>
<keyword evidence="5" id="KW-1185">Reference proteome</keyword>
<dbReference type="InterPro" id="IPR036709">
    <property type="entry name" value="Autotransporte_beta_dom_sf"/>
</dbReference>
<dbReference type="InterPro" id="IPR011050">
    <property type="entry name" value="Pectin_lyase_fold/virulence"/>
</dbReference>
<dbReference type="Gene3D" id="2.40.128.130">
    <property type="entry name" value="Autotransporter beta-domain"/>
    <property type="match status" value="1"/>
</dbReference>
<dbReference type="EMBL" id="BSOW01000008">
    <property type="protein sequence ID" value="GLR86129.1"/>
    <property type="molecule type" value="Genomic_DNA"/>
</dbReference>
<feature type="domain" description="Autotransporter" evidence="3">
    <location>
        <begin position="1121"/>
        <end position="1405"/>
    </location>
</feature>
<comment type="caution">
    <text evidence="4">The sequence shown here is derived from an EMBL/GenBank/DDBJ whole genome shotgun (WGS) entry which is preliminary data.</text>
</comment>
<evidence type="ECO:0000313" key="4">
    <source>
        <dbReference type="EMBL" id="GLR86129.1"/>
    </source>
</evidence>
<name>A0ABQ6AV85_9BRAD</name>
<dbReference type="InterPro" id="IPR005546">
    <property type="entry name" value="Autotransporte_beta"/>
</dbReference>
<dbReference type="Pfam" id="PF03797">
    <property type="entry name" value="Autotransporter"/>
    <property type="match status" value="1"/>
</dbReference>
<sequence>MPGEVVSTGKYYFIAGRSLRAALLTSSALALAWTLPAAPAHAAANGTWLTSPGSNDYGTGSNWDGGFVPPATASFGASNTTSLVISSASVGGWTFNAGASNYTFYVGNTLNFTGAGISVNGGSATINNYGAVNFLNGSTAGSATINNNGELVFFGSSTAGNATINNTTDLQFVDNSTAGNATINNSNVGSILTFFNSSSAGSATITNNYIVRFRDNSTAGNAAIINNGGASVDFSLTTGLNGDNKISAGSIAGAGSYNLGANELTVGSNNASTEVSGAIWGAGGSLVKVGTGTLTLSGTNSYTGGTTINGGTLQLGSADGVGSIVGTVNVGSSGAFDVVNADTSGITTITNSGLLNFRNTSTAGSATITNNYYLYVWDTSTAGSAAITNNRFLGFYNLSSAGSATITNSSMLTFNDTSTAGSAAITNNGSMSFYDTSTAGSATITNNTNLFFNGASTAGNATITNDNNLQFFNSSTAGHAAITNTSTLEFNDTSTAGSATFANSFRIFFFGASTAGSAVITNNTGGTTSFQDNSTAGNAQLINNAANAVFDFSGSSGPNGDHKLSAGSIAGDGTFSLGANELTVGGNNLSTAVSGVIADGGASGGTGGSLVKTGTGTLTLSGTNTYTGGTTFAGGTVSVSSDANLGDLAGSLTFNGGTLQITGTTFGATTRSINWGAAGGTFDIAAAANNFTVGQVLSGGALTKAGAGSLTLTSADTFSSVTVTAGTLVFFNTTAGSNDITNNAQLTFYGHSTAGDATIVNSGNVLFDGNSTAENAQLINTTSSAVIDFNTPGPGSDGKISAGSIAGSGTFNLNGEELTVGGNNLSTTVTGVLTGDGSMTGTSLIKTGTGTLTLAGINTYTGATVVDAGALLVNGSIAASSGVTVNNGGILGGGGTVSSTTVNAGGTLVAGNGTAASSLTITGSLALQSGAAYIVQINPATSSFANVSGTATLGGSTLKAVYANGSYVAKQYTILTAGSINGTFGSVVETNLPSNFHSTLSYDGTHAYLNLILNFVAPPGQGLSGNQQSVGNAIINAFNANGGISLVYSGLTAGGLTQASGETAAGSQQTTFQAMGQFMGLLTDPSGASRESGGSASSAYADSAPAGAARDAFAMLPPAKTFEQRWNVWVSGFGGSQTTDGNTAQGSNSATSRLFGTAAGAEYWFSPQTLAGFALAGGGTTFSVVNGGTGRSDLFQAGAYLRHSNGPSYISAALAYGWQDVTTDRTVTLAGVDHLRAEFNANAWSGRLEGGYRLTAPWIGGVGITPYAAGQFTTFNLPGYAESVVSGSNAFALAYAAKSVTDTRTELGLRTDKSFALTNAVLTLRGRAAWAHDFNPDHSVAASFQALPGASFVVNGARAASNSALTTASAEMKWLNGWSAVASFEGEFSSVTRSYAGKGTVRYAW</sequence>
<gene>
    <name evidence="4" type="ORF">GCM10007857_28400</name>
</gene>
<evidence type="ECO:0000313" key="5">
    <source>
        <dbReference type="Proteomes" id="UP001156905"/>
    </source>
</evidence>
<dbReference type="SUPFAM" id="SSF51126">
    <property type="entry name" value="Pectin lyase-like"/>
    <property type="match status" value="3"/>
</dbReference>
<dbReference type="Proteomes" id="UP001156905">
    <property type="component" value="Unassembled WGS sequence"/>
</dbReference>
<proteinExistence type="predicted"/>
<dbReference type="InterPro" id="IPR012332">
    <property type="entry name" value="Autotransporter_pectin_lyase_C"/>
</dbReference>
<reference evidence="5" key="1">
    <citation type="journal article" date="2019" name="Int. J. Syst. Evol. Microbiol.">
        <title>The Global Catalogue of Microorganisms (GCM) 10K type strain sequencing project: providing services to taxonomists for standard genome sequencing and annotation.</title>
        <authorList>
            <consortium name="The Broad Institute Genomics Platform"/>
            <consortium name="The Broad Institute Genome Sequencing Center for Infectious Disease"/>
            <person name="Wu L."/>
            <person name="Ma J."/>
        </authorList>
    </citation>
    <scope>NUCLEOTIDE SEQUENCE [LARGE SCALE GENOMIC DNA]</scope>
    <source>
        <strain evidence="5">NBRC 102520</strain>
    </source>
</reference>
<evidence type="ECO:0000256" key="2">
    <source>
        <dbReference type="SAM" id="SignalP"/>
    </source>
</evidence>